<proteinExistence type="predicted"/>
<protein>
    <submittedName>
        <fullName evidence="1">Uncharacterized protein</fullName>
    </submittedName>
</protein>
<accession>A0ACB8UHH3</accession>
<comment type="caution">
    <text evidence="1">The sequence shown here is derived from an EMBL/GenBank/DDBJ whole genome shotgun (WGS) entry which is preliminary data.</text>
</comment>
<evidence type="ECO:0000313" key="2">
    <source>
        <dbReference type="Proteomes" id="UP001055072"/>
    </source>
</evidence>
<keyword evidence="2" id="KW-1185">Reference proteome</keyword>
<sequence length="228" mass="25258">MPSILTTLAQGSAPFISTFLLVHLSAPIMANLGGASLASQAMILGREYYQTSFGHRFLVVIPILTHGLSATAKRIMGNSRSRPLRNAFSIAGYATMFFLLPQHYLLHHILPSNPNPPILAVSPSELDHEYVKFGLQKWPLINWCLYAGLTIAVVWHATEGSRIMWNTWLAGKAGVWKKNAGRHVATVIAGVLPVLTGLFAISREPLMIFASTAERYDAAFRQHFFFRL</sequence>
<gene>
    <name evidence="1" type="ORF">BDY19DRAFT_919134</name>
</gene>
<dbReference type="Proteomes" id="UP001055072">
    <property type="component" value="Unassembled WGS sequence"/>
</dbReference>
<dbReference type="EMBL" id="MU274901">
    <property type="protein sequence ID" value="KAI0093822.1"/>
    <property type="molecule type" value="Genomic_DNA"/>
</dbReference>
<reference evidence="1" key="1">
    <citation type="journal article" date="2021" name="Environ. Microbiol.">
        <title>Gene family expansions and transcriptome signatures uncover fungal adaptations to wood decay.</title>
        <authorList>
            <person name="Hage H."/>
            <person name="Miyauchi S."/>
            <person name="Viragh M."/>
            <person name="Drula E."/>
            <person name="Min B."/>
            <person name="Chaduli D."/>
            <person name="Navarro D."/>
            <person name="Favel A."/>
            <person name="Norest M."/>
            <person name="Lesage-Meessen L."/>
            <person name="Balint B."/>
            <person name="Merenyi Z."/>
            <person name="de Eugenio L."/>
            <person name="Morin E."/>
            <person name="Martinez A.T."/>
            <person name="Baldrian P."/>
            <person name="Stursova M."/>
            <person name="Martinez M.J."/>
            <person name="Novotny C."/>
            <person name="Magnuson J.K."/>
            <person name="Spatafora J.W."/>
            <person name="Maurice S."/>
            <person name="Pangilinan J."/>
            <person name="Andreopoulos W."/>
            <person name="LaButti K."/>
            <person name="Hundley H."/>
            <person name="Na H."/>
            <person name="Kuo A."/>
            <person name="Barry K."/>
            <person name="Lipzen A."/>
            <person name="Henrissat B."/>
            <person name="Riley R."/>
            <person name="Ahrendt S."/>
            <person name="Nagy L.G."/>
            <person name="Grigoriev I.V."/>
            <person name="Martin F."/>
            <person name="Rosso M.N."/>
        </authorList>
    </citation>
    <scope>NUCLEOTIDE SEQUENCE</scope>
    <source>
        <strain evidence="1">CBS 384.51</strain>
    </source>
</reference>
<evidence type="ECO:0000313" key="1">
    <source>
        <dbReference type="EMBL" id="KAI0093822.1"/>
    </source>
</evidence>
<organism evidence="1 2">
    <name type="scientific">Irpex rosettiformis</name>
    <dbReference type="NCBI Taxonomy" id="378272"/>
    <lineage>
        <taxon>Eukaryota</taxon>
        <taxon>Fungi</taxon>
        <taxon>Dikarya</taxon>
        <taxon>Basidiomycota</taxon>
        <taxon>Agaricomycotina</taxon>
        <taxon>Agaricomycetes</taxon>
        <taxon>Polyporales</taxon>
        <taxon>Irpicaceae</taxon>
        <taxon>Irpex</taxon>
    </lineage>
</organism>
<name>A0ACB8UHH3_9APHY</name>